<evidence type="ECO:0000259" key="5">
    <source>
        <dbReference type="PROSITE" id="PS51266"/>
    </source>
</evidence>
<evidence type="ECO:0000256" key="1">
    <source>
        <dbReference type="ARBA" id="ARBA00022723"/>
    </source>
</evidence>
<dbReference type="OrthoDB" id="411372at2759"/>
<keyword evidence="3" id="KW-0862">Zinc</keyword>
<keyword evidence="8" id="KW-1185">Reference proteome</keyword>
<dbReference type="SUPFAM" id="SSF161245">
    <property type="entry name" value="Zinc hairpin stack"/>
    <property type="match status" value="1"/>
</dbReference>
<dbReference type="Pfam" id="PF05495">
    <property type="entry name" value="zf-CHY"/>
    <property type="match status" value="1"/>
</dbReference>
<dbReference type="Proteomes" id="UP000018208">
    <property type="component" value="Unassembled WGS sequence"/>
</dbReference>
<evidence type="ECO:0000313" key="7">
    <source>
        <dbReference type="EMBL" id="KAH0570305.1"/>
    </source>
</evidence>
<keyword evidence="1" id="KW-0479">Metal-binding</keyword>
<reference evidence="6 7" key="1">
    <citation type="journal article" date="2014" name="PLoS Genet.">
        <title>The Genome of Spironucleus salmonicida Highlights a Fish Pathogen Adapted to Fluctuating Environments.</title>
        <authorList>
            <person name="Xu F."/>
            <person name="Jerlstrom-Hultqvist J."/>
            <person name="Einarsson E."/>
            <person name="Astvaldsson A."/>
            <person name="Svard S.G."/>
            <person name="Andersson J.O."/>
        </authorList>
    </citation>
    <scope>NUCLEOTIDE SEQUENCE</scope>
    <source>
        <strain evidence="7">ATCC 50377</strain>
    </source>
</reference>
<dbReference type="GO" id="GO:0016567">
    <property type="term" value="P:protein ubiquitination"/>
    <property type="evidence" value="ECO:0007669"/>
    <property type="project" value="TreeGrafter"/>
</dbReference>
<evidence type="ECO:0000313" key="6">
    <source>
        <dbReference type="EMBL" id="EST48460.1"/>
    </source>
</evidence>
<dbReference type="GO" id="GO:0006511">
    <property type="term" value="P:ubiquitin-dependent protein catabolic process"/>
    <property type="evidence" value="ECO:0007669"/>
    <property type="project" value="TreeGrafter"/>
</dbReference>
<evidence type="ECO:0000256" key="3">
    <source>
        <dbReference type="ARBA" id="ARBA00022833"/>
    </source>
</evidence>
<dbReference type="AlphaFoldDB" id="V6LV48"/>
<dbReference type="EMBL" id="AUWU02000008">
    <property type="protein sequence ID" value="KAH0570305.1"/>
    <property type="molecule type" value="Genomic_DNA"/>
</dbReference>
<accession>V6LV48</accession>
<dbReference type="GO" id="GO:0008270">
    <property type="term" value="F:zinc ion binding"/>
    <property type="evidence" value="ECO:0007669"/>
    <property type="project" value="UniProtKB-KW"/>
</dbReference>
<dbReference type="PROSITE" id="PS50216">
    <property type="entry name" value="DHHC"/>
    <property type="match status" value="1"/>
</dbReference>
<dbReference type="SUPFAM" id="SSF161219">
    <property type="entry name" value="CHY zinc finger-like"/>
    <property type="match status" value="1"/>
</dbReference>
<gene>
    <name evidence="6" type="ORF">SS50377_11409</name>
    <name evidence="7" type="ORF">SS50377_28280</name>
</gene>
<evidence type="ECO:0000313" key="8">
    <source>
        <dbReference type="Proteomes" id="UP000018208"/>
    </source>
</evidence>
<dbReference type="GO" id="GO:0005634">
    <property type="term" value="C:nucleus"/>
    <property type="evidence" value="ECO:0007669"/>
    <property type="project" value="TreeGrafter"/>
</dbReference>
<dbReference type="PANTHER" id="PTHR21319">
    <property type="entry name" value="RING FINGER AND CHY ZINC FINGER DOMAIN-CONTAINING PROTEIN 1"/>
    <property type="match status" value="1"/>
</dbReference>
<evidence type="ECO:0000256" key="2">
    <source>
        <dbReference type="ARBA" id="ARBA00022771"/>
    </source>
</evidence>
<dbReference type="PANTHER" id="PTHR21319:SF0">
    <property type="entry name" value="AND RING FINGER DOMAIN PROTEIN, PUTATIVE (AFU_ORTHOLOGUE AFUA_1G08900)-RELATED"/>
    <property type="match status" value="1"/>
</dbReference>
<dbReference type="InterPro" id="IPR037274">
    <property type="entry name" value="Znf_CHY_sf"/>
</dbReference>
<dbReference type="VEuPathDB" id="GiardiaDB:SS50377_28280"/>
<dbReference type="EMBL" id="KI545985">
    <property type="protein sequence ID" value="EST48460.1"/>
    <property type="molecule type" value="Genomic_DNA"/>
</dbReference>
<protein>
    <submittedName>
        <fullName evidence="7">Zinc finger domain-containing protein</fullName>
    </submittedName>
</protein>
<keyword evidence="2 4" id="KW-0863">Zinc-finger</keyword>
<dbReference type="InterPro" id="IPR008913">
    <property type="entry name" value="Znf_CHY"/>
</dbReference>
<dbReference type="PROSITE" id="PS51266">
    <property type="entry name" value="ZF_CHY"/>
    <property type="match status" value="1"/>
</dbReference>
<organism evidence="6">
    <name type="scientific">Spironucleus salmonicida</name>
    <dbReference type="NCBI Taxonomy" id="348837"/>
    <lineage>
        <taxon>Eukaryota</taxon>
        <taxon>Metamonada</taxon>
        <taxon>Diplomonadida</taxon>
        <taxon>Hexamitidae</taxon>
        <taxon>Hexamitinae</taxon>
        <taxon>Spironucleus</taxon>
    </lineage>
</organism>
<evidence type="ECO:0000256" key="4">
    <source>
        <dbReference type="PROSITE-ProRule" id="PRU00601"/>
    </source>
</evidence>
<feature type="domain" description="CHY-type" evidence="5">
    <location>
        <begin position="81"/>
        <end position="154"/>
    </location>
</feature>
<sequence>MNRALVAVYKFNDQILAKIPEILETEQNQHELIYRATLSDPYALYALYDESKPSSLITANLRSRKIRNWEKLPHIIYKSYIITNLFSCQHIISTAKIYCSNCEQYFDCKICHDTNSNHSLELGGIACKICSTDLKMSKICKNCDIITHSNQCLTCVDFSFKFDQISLDKNSNEIQISYPVEKLYRHCDKCNICVQKQSYHCKNCRTCIHFENLADHKCGNQRETCAICNGAGINFRLDCGCLSHQICYFDAISKGNFLCKVCKKGVEKIDMKEKQMEYIQIYMQQRSGKGVFQCQCGKKFEFSDQKYCICECGSFECERVQ</sequence>
<dbReference type="InterPro" id="IPR037275">
    <property type="entry name" value="Znf_CTCHY_sf"/>
</dbReference>
<reference evidence="7" key="2">
    <citation type="submission" date="2020-12" db="EMBL/GenBank/DDBJ databases">
        <title>New Spironucleus salmonicida genome in near-complete chromosomes.</title>
        <authorList>
            <person name="Xu F."/>
            <person name="Kurt Z."/>
            <person name="Jimenez-Gonzalez A."/>
            <person name="Astvaldsson A."/>
            <person name="Andersson J.O."/>
            <person name="Svard S.G."/>
        </authorList>
    </citation>
    <scope>NUCLEOTIDE SEQUENCE</scope>
    <source>
        <strain evidence="7">ATCC 50377</strain>
    </source>
</reference>
<dbReference type="GO" id="GO:0061630">
    <property type="term" value="F:ubiquitin protein ligase activity"/>
    <property type="evidence" value="ECO:0007669"/>
    <property type="project" value="TreeGrafter"/>
</dbReference>
<proteinExistence type="predicted"/>
<name>V6LV48_9EUKA</name>